<reference evidence="2 3" key="1">
    <citation type="submission" date="2018-08" db="EMBL/GenBank/DDBJ databases">
        <title>Genome analysis of the thermophilic bacterium of the candidate phylum Aminicenantes from deep subsurface aquifer revealed its physiology and ecological role.</title>
        <authorList>
            <person name="Kadnikov V.V."/>
            <person name="Mardanov A.V."/>
            <person name="Beletsky A.V."/>
            <person name="Karnachuk O.V."/>
            <person name="Ravin N.V."/>
        </authorList>
    </citation>
    <scope>NUCLEOTIDE SEQUENCE [LARGE SCALE GENOMIC DNA]</scope>
    <source>
        <strain evidence="2">BY38</strain>
    </source>
</reference>
<organism evidence="2 3">
    <name type="scientific">Candidatus Saccharicenans subterraneus</name>
    <dbReference type="NCBI Taxonomy" id="2508984"/>
    <lineage>
        <taxon>Bacteria</taxon>
        <taxon>Candidatus Aminicenantota</taxon>
        <taxon>Candidatus Aminicenantia</taxon>
        <taxon>Candidatus Aminicenantales</taxon>
        <taxon>Candidatus Saccharicenantaceae</taxon>
        <taxon>Candidatus Saccharicenans</taxon>
    </lineage>
</organism>
<dbReference type="AlphaFoldDB" id="A0A3E2BQF3"/>
<evidence type="ECO:0000256" key="1">
    <source>
        <dbReference type="SAM" id="MobiDB-lite"/>
    </source>
</evidence>
<accession>A0A3E2BQF3</accession>
<proteinExistence type="predicted"/>
<dbReference type="EMBL" id="QUAH01000001">
    <property type="protein sequence ID" value="RFT17003.1"/>
    <property type="molecule type" value="Genomic_DNA"/>
</dbReference>
<sequence>MKLGNRERHHCQERPPDVIAGVIATPDTGACLAEPAGRCHRPEPEQKYSSIFPAHQRRRPPVW</sequence>
<protein>
    <submittedName>
        <fullName evidence="2">Uncharacterized protein</fullName>
    </submittedName>
</protein>
<dbReference type="Proteomes" id="UP000257323">
    <property type="component" value="Unassembled WGS sequence"/>
</dbReference>
<gene>
    <name evidence="2" type="ORF">OP8BY_0945</name>
</gene>
<evidence type="ECO:0000313" key="2">
    <source>
        <dbReference type="EMBL" id="RFT17003.1"/>
    </source>
</evidence>
<comment type="caution">
    <text evidence="2">The sequence shown here is derived from an EMBL/GenBank/DDBJ whole genome shotgun (WGS) entry which is preliminary data.</text>
</comment>
<feature type="region of interest" description="Disordered" evidence="1">
    <location>
        <begin position="36"/>
        <end position="63"/>
    </location>
</feature>
<name>A0A3E2BQF3_9BACT</name>
<evidence type="ECO:0000313" key="3">
    <source>
        <dbReference type="Proteomes" id="UP000257323"/>
    </source>
</evidence>